<organism evidence="2 3">
    <name type="scientific">Methylobacterium oryzae CBMB20</name>
    <dbReference type="NCBI Taxonomy" id="693986"/>
    <lineage>
        <taxon>Bacteria</taxon>
        <taxon>Pseudomonadati</taxon>
        <taxon>Pseudomonadota</taxon>
        <taxon>Alphaproteobacteria</taxon>
        <taxon>Hyphomicrobiales</taxon>
        <taxon>Methylobacteriaceae</taxon>
        <taxon>Methylobacterium</taxon>
    </lineage>
</organism>
<accession>A0A089NNZ3</accession>
<feature type="domain" description="Peptidase S24/S26A/S26B/S26C" evidence="1">
    <location>
        <begin position="29"/>
        <end position="145"/>
    </location>
</feature>
<dbReference type="KEGG" id="mor:MOC_0490"/>
<dbReference type="Proteomes" id="UP000029492">
    <property type="component" value="Chromosome"/>
</dbReference>
<dbReference type="InterPro" id="IPR015927">
    <property type="entry name" value="Peptidase_S24_S26A/B/C"/>
</dbReference>
<dbReference type="STRING" id="693986.MOC_0490"/>
<keyword evidence="2" id="KW-0378">Hydrolase</keyword>
<evidence type="ECO:0000259" key="1">
    <source>
        <dbReference type="Pfam" id="PF00717"/>
    </source>
</evidence>
<dbReference type="AlphaFoldDB" id="A0A089NNZ3"/>
<dbReference type="Gene3D" id="2.10.109.10">
    <property type="entry name" value="Umud Fragment, subunit A"/>
    <property type="match status" value="1"/>
</dbReference>
<reference evidence="2 3" key="1">
    <citation type="journal article" date="2014" name="PLoS ONE">
        <title>Genome Information of Methylobacterium oryzae, a Plant-Probiotic Methylotroph in the Phyllosphere.</title>
        <authorList>
            <person name="Kwak M.J."/>
            <person name="Jeong H."/>
            <person name="Madhaiyan M."/>
            <person name="Lee Y."/>
            <person name="Sa T.M."/>
            <person name="Oh T.K."/>
            <person name="Kim J.F."/>
        </authorList>
    </citation>
    <scope>NUCLEOTIDE SEQUENCE [LARGE SCALE GENOMIC DNA]</scope>
    <source>
        <strain evidence="2 3">CBMB20</strain>
    </source>
</reference>
<gene>
    <name evidence="2" type="primary">umuD</name>
    <name evidence="2" type="ORF">MOC_0490</name>
</gene>
<dbReference type="InterPro" id="IPR050077">
    <property type="entry name" value="LexA_repressor"/>
</dbReference>
<dbReference type="InterPro" id="IPR039418">
    <property type="entry name" value="LexA-like"/>
</dbReference>
<dbReference type="HOGENOM" id="CLU_066192_0_4_5"/>
<dbReference type="NCBIfam" id="NF007621">
    <property type="entry name" value="PRK10276.1"/>
    <property type="match status" value="1"/>
</dbReference>
<sequence>MPRRDGLSPVPIHPIDALLLGSPDAVRVPLIGQALCAGFPSPADDFLEGALELPRWLVPNPPATFLWRISGSSMEGAGIYDRDLACVDRSLTAGHGSIVVAAVDGQMSCKRLVIDGNTARLAFCNPDLPAFAVEELGEGVIWGVVRFSIRWHVARGQVS</sequence>
<dbReference type="RefSeq" id="WP_246410953.1">
    <property type="nucleotide sequence ID" value="NZ_CP003811.1"/>
</dbReference>
<dbReference type="EMBL" id="CP003811">
    <property type="protein sequence ID" value="AIQ88245.1"/>
    <property type="molecule type" value="Genomic_DNA"/>
</dbReference>
<evidence type="ECO:0000313" key="2">
    <source>
        <dbReference type="EMBL" id="AIQ88245.1"/>
    </source>
</evidence>
<dbReference type="eggNOG" id="COG1974">
    <property type="taxonomic scope" value="Bacteria"/>
</dbReference>
<protein>
    <submittedName>
        <fullName evidence="2">Error-prone repair protein UmuD</fullName>
        <ecNumber evidence="2">3.4.21.-</ecNumber>
    </submittedName>
</protein>
<proteinExistence type="predicted"/>
<dbReference type="GeneID" id="96607189"/>
<evidence type="ECO:0000313" key="3">
    <source>
        <dbReference type="Proteomes" id="UP000029492"/>
    </source>
</evidence>
<dbReference type="EC" id="3.4.21.-" evidence="2"/>
<name>A0A089NNZ3_9HYPH</name>
<dbReference type="SUPFAM" id="SSF51306">
    <property type="entry name" value="LexA/Signal peptidase"/>
    <property type="match status" value="1"/>
</dbReference>
<dbReference type="InterPro" id="IPR036286">
    <property type="entry name" value="LexA/Signal_pep-like_sf"/>
</dbReference>
<dbReference type="CDD" id="cd06529">
    <property type="entry name" value="S24_LexA-like"/>
    <property type="match status" value="1"/>
</dbReference>
<dbReference type="PANTHER" id="PTHR33516">
    <property type="entry name" value="LEXA REPRESSOR"/>
    <property type="match status" value="1"/>
</dbReference>
<keyword evidence="3" id="KW-1185">Reference proteome</keyword>
<dbReference type="PANTHER" id="PTHR33516:SF2">
    <property type="entry name" value="LEXA REPRESSOR-RELATED"/>
    <property type="match status" value="1"/>
</dbReference>
<dbReference type="Pfam" id="PF00717">
    <property type="entry name" value="Peptidase_S24"/>
    <property type="match status" value="1"/>
</dbReference>
<dbReference type="GO" id="GO:0016787">
    <property type="term" value="F:hydrolase activity"/>
    <property type="evidence" value="ECO:0007669"/>
    <property type="project" value="UniProtKB-KW"/>
</dbReference>